<reference evidence="3" key="1">
    <citation type="submission" date="2017-05" db="EMBL/GenBank/DDBJ databases">
        <title>Physiological properties and genetic analysis related to exopolysaccharide production of fresh-water unicellular cyanobacterium Aphanothece sacrum, Suizenji Nori, that has been cultured as a food source in Japan.</title>
        <authorList>
            <person name="Kanesaki Y."/>
            <person name="Yoshikawa S."/>
            <person name="Ohki K."/>
        </authorList>
    </citation>
    <scope>NUCLEOTIDE SEQUENCE [LARGE SCALE GENOMIC DNA]</scope>
    <source>
        <strain evidence="3">FPU1</strain>
    </source>
</reference>
<dbReference type="InterPro" id="IPR058226">
    <property type="entry name" value="AZOBR_p60025-like"/>
</dbReference>
<feature type="transmembrane region" description="Helical" evidence="1">
    <location>
        <begin position="357"/>
        <end position="377"/>
    </location>
</feature>
<proteinExistence type="predicted"/>
<dbReference type="Proteomes" id="UP000287247">
    <property type="component" value="Unassembled WGS sequence"/>
</dbReference>
<gene>
    <name evidence="2" type="ORF">AsFPU1_1436</name>
</gene>
<organism evidence="2 3">
    <name type="scientific">Aphanothece sacrum FPU1</name>
    <dbReference type="NCBI Taxonomy" id="1920663"/>
    <lineage>
        <taxon>Bacteria</taxon>
        <taxon>Bacillati</taxon>
        <taxon>Cyanobacteriota</taxon>
        <taxon>Cyanophyceae</taxon>
        <taxon>Oscillatoriophycideae</taxon>
        <taxon>Chroococcales</taxon>
        <taxon>Aphanothecaceae</taxon>
        <taxon>Aphanothece</taxon>
    </lineage>
</organism>
<dbReference type="RefSeq" id="WP_124973471.1">
    <property type="nucleotide sequence ID" value="NZ_BDQK01000005.1"/>
</dbReference>
<evidence type="ECO:0000256" key="1">
    <source>
        <dbReference type="SAM" id="Phobius"/>
    </source>
</evidence>
<dbReference type="EMBL" id="BDQK01000005">
    <property type="protein sequence ID" value="GBF80035.1"/>
    <property type="molecule type" value="Genomic_DNA"/>
</dbReference>
<feature type="transmembrane region" description="Helical" evidence="1">
    <location>
        <begin position="12"/>
        <end position="31"/>
    </location>
</feature>
<dbReference type="NCBIfam" id="NF046093">
    <property type="entry name" value="AZOBR_p60025_fam"/>
    <property type="match status" value="1"/>
</dbReference>
<feature type="transmembrane region" description="Helical" evidence="1">
    <location>
        <begin position="225"/>
        <end position="246"/>
    </location>
</feature>
<dbReference type="AlphaFoldDB" id="A0A401IFH8"/>
<comment type="caution">
    <text evidence="2">The sequence shown here is derived from an EMBL/GenBank/DDBJ whole genome shotgun (WGS) entry which is preliminary data.</text>
</comment>
<accession>A0A401IFH8</accession>
<name>A0A401IFH8_APHSA</name>
<keyword evidence="3" id="KW-1185">Reference proteome</keyword>
<feature type="transmembrane region" description="Helical" evidence="1">
    <location>
        <begin position="258"/>
        <end position="279"/>
    </location>
</feature>
<feature type="transmembrane region" description="Helical" evidence="1">
    <location>
        <begin position="194"/>
        <end position="219"/>
    </location>
</feature>
<evidence type="ECO:0000313" key="2">
    <source>
        <dbReference type="EMBL" id="GBF80035.1"/>
    </source>
</evidence>
<feature type="transmembrane region" description="Helical" evidence="1">
    <location>
        <begin position="125"/>
        <end position="141"/>
    </location>
</feature>
<protein>
    <recommendedName>
        <fullName evidence="4">Glycosyltransferase RgtA/B/C/D-like domain-containing protein</fullName>
    </recommendedName>
</protein>
<feature type="transmembrane region" description="Helical" evidence="1">
    <location>
        <begin position="314"/>
        <end position="335"/>
    </location>
</feature>
<keyword evidence="1" id="KW-0472">Membrane</keyword>
<keyword evidence="1" id="KW-1133">Transmembrane helix</keyword>
<keyword evidence="1" id="KW-0812">Transmembrane</keyword>
<evidence type="ECO:0000313" key="3">
    <source>
        <dbReference type="Proteomes" id="UP000287247"/>
    </source>
</evidence>
<dbReference type="OrthoDB" id="422870at2"/>
<sequence>MKRLSLKLSPELINIIIAFIVVTIITIYFYFVKFDGNITGFFRIGSILQLSPYLNPNNTIIYQGEIGYDGQQFLSLAFDPFLQNPETINSLDHPIYRYRRILYPLISYLFSFGNQALIPYVMVGVNYLSIIIIVWIISLYFKSDKTFQWQSLLTLCIPGVWMVLSLGTADLLSSLFLILAFYGYRWDKPIVTGVAISLACLTRETLILMGLALILASIWQRKHKYIKPLLFSLLPPLLWTGYINLLNLPGKIRVKDNFGYPFVGIFNKFISLITGGINAKNIFEAYMFILLLTILISIFFIVKNRCNYNLIYKLSGIFYSAMFIFSSMTILGYYLDYSRVFMDVYFILLLTYNENHIPWKTGLISTSALGNLAFLVLHS</sequence>
<feature type="transmembrane region" description="Helical" evidence="1">
    <location>
        <begin position="161"/>
        <end position="182"/>
    </location>
</feature>
<feature type="transmembrane region" description="Helical" evidence="1">
    <location>
        <begin position="285"/>
        <end position="302"/>
    </location>
</feature>
<evidence type="ECO:0008006" key="4">
    <source>
        <dbReference type="Google" id="ProtNLM"/>
    </source>
</evidence>